<dbReference type="Pfam" id="PF01370">
    <property type="entry name" value="Epimerase"/>
    <property type="match status" value="1"/>
</dbReference>
<dbReference type="NCBIfam" id="TIGR01777">
    <property type="entry name" value="yfcH"/>
    <property type="match status" value="1"/>
</dbReference>
<dbReference type="PANTHER" id="PTHR11092:SF0">
    <property type="entry name" value="EPIMERASE FAMILY PROTEIN SDR39U1"/>
    <property type="match status" value="1"/>
</dbReference>
<dbReference type="AlphaFoldDB" id="A0A1H1S4I1"/>
<reference evidence="4 5" key="1">
    <citation type="submission" date="2016-10" db="EMBL/GenBank/DDBJ databases">
        <authorList>
            <person name="de Groot N.N."/>
        </authorList>
    </citation>
    <scope>NUCLEOTIDE SEQUENCE [LARGE SCALE GENOMIC DNA]</scope>
    <source>
        <strain evidence="4 5">DSM 22126</strain>
    </source>
</reference>
<sequence>MLLTAWVVETPYRVPMDIVIAGSRGLIGTALVDLLRAQGHQVRRLVRGSAGGRDEVPWDPARGHLDVGVLRGADAVVNLGGAGVGDKTWTAAYKRTILESRVGPTSLLASTMASMDVPPRRFLQASAVGYYGDRGSLVLTESTGPGHGFLAGVCTRWESAADPAREAGIGVAHLRTGVVLSRQGGALARLVPVLRTGLGGPLGRGDQYWPWITLADEVAAISHLVSSDVSGPVNLSAPVPVTNLELTRAIADQVHRPAVIPVPEIALRVALGEFGTTLVDSQRVVPAALEDDGFVFRHRTIEDGARWAVGR</sequence>
<evidence type="ECO:0000256" key="1">
    <source>
        <dbReference type="ARBA" id="ARBA00009353"/>
    </source>
</evidence>
<dbReference type="InterPro" id="IPR013549">
    <property type="entry name" value="DUF1731"/>
</dbReference>
<evidence type="ECO:0000313" key="4">
    <source>
        <dbReference type="EMBL" id="SDS42861.1"/>
    </source>
</evidence>
<protein>
    <recommendedName>
        <fullName evidence="6">TIGR01777 family protein</fullName>
    </recommendedName>
</protein>
<evidence type="ECO:0000313" key="5">
    <source>
        <dbReference type="Proteomes" id="UP000185663"/>
    </source>
</evidence>
<organism evidence="4 5">
    <name type="scientific">Paraoerskovia marina</name>
    <dbReference type="NCBI Taxonomy" id="545619"/>
    <lineage>
        <taxon>Bacteria</taxon>
        <taxon>Bacillati</taxon>
        <taxon>Actinomycetota</taxon>
        <taxon>Actinomycetes</taxon>
        <taxon>Micrococcales</taxon>
        <taxon>Cellulomonadaceae</taxon>
        <taxon>Paraoerskovia</taxon>
    </lineage>
</organism>
<evidence type="ECO:0000259" key="2">
    <source>
        <dbReference type="Pfam" id="PF01370"/>
    </source>
</evidence>
<dbReference type="PANTHER" id="PTHR11092">
    <property type="entry name" value="SUGAR NUCLEOTIDE EPIMERASE RELATED"/>
    <property type="match status" value="1"/>
</dbReference>
<evidence type="ECO:0008006" key="6">
    <source>
        <dbReference type="Google" id="ProtNLM"/>
    </source>
</evidence>
<dbReference type="InterPro" id="IPR036291">
    <property type="entry name" value="NAD(P)-bd_dom_sf"/>
</dbReference>
<dbReference type="Gene3D" id="3.40.50.720">
    <property type="entry name" value="NAD(P)-binding Rossmann-like Domain"/>
    <property type="match status" value="1"/>
</dbReference>
<dbReference type="STRING" id="545619.SAMN04489860_1530"/>
<dbReference type="EMBL" id="LT629776">
    <property type="protein sequence ID" value="SDS42861.1"/>
    <property type="molecule type" value="Genomic_DNA"/>
</dbReference>
<name>A0A1H1S4I1_9CELL</name>
<feature type="domain" description="DUF1731" evidence="3">
    <location>
        <begin position="262"/>
        <end position="306"/>
    </location>
</feature>
<dbReference type="Proteomes" id="UP000185663">
    <property type="component" value="Chromosome I"/>
</dbReference>
<keyword evidence="5" id="KW-1185">Reference proteome</keyword>
<proteinExistence type="inferred from homology"/>
<comment type="similarity">
    <text evidence="1">Belongs to the NAD(P)-dependent epimerase/dehydratase family. SDR39U1 subfamily.</text>
</comment>
<dbReference type="SUPFAM" id="SSF51735">
    <property type="entry name" value="NAD(P)-binding Rossmann-fold domains"/>
    <property type="match status" value="1"/>
</dbReference>
<accession>A0A1H1S4I1</accession>
<dbReference type="InterPro" id="IPR010099">
    <property type="entry name" value="SDR39U1"/>
</dbReference>
<evidence type="ECO:0000259" key="3">
    <source>
        <dbReference type="Pfam" id="PF08338"/>
    </source>
</evidence>
<dbReference type="Pfam" id="PF08338">
    <property type="entry name" value="DUF1731"/>
    <property type="match status" value="1"/>
</dbReference>
<gene>
    <name evidence="4" type="ORF">SAMN04489860_1530</name>
</gene>
<dbReference type="InterPro" id="IPR001509">
    <property type="entry name" value="Epimerase_deHydtase"/>
</dbReference>
<feature type="domain" description="NAD-dependent epimerase/dehydratase" evidence="2">
    <location>
        <begin position="18"/>
        <end position="228"/>
    </location>
</feature>
<dbReference type="eggNOG" id="COG1090">
    <property type="taxonomic scope" value="Bacteria"/>
</dbReference>